<protein>
    <submittedName>
        <fullName evidence="2">Uncharacterized protein</fullName>
    </submittedName>
</protein>
<dbReference type="AlphaFoldDB" id="A0A8J3VYF3"/>
<organism evidence="2 3">
    <name type="scientific">Sphaerimonospora thailandensis</name>
    <dbReference type="NCBI Taxonomy" id="795644"/>
    <lineage>
        <taxon>Bacteria</taxon>
        <taxon>Bacillati</taxon>
        <taxon>Actinomycetota</taxon>
        <taxon>Actinomycetes</taxon>
        <taxon>Streptosporangiales</taxon>
        <taxon>Streptosporangiaceae</taxon>
        <taxon>Sphaerimonospora</taxon>
    </lineage>
</organism>
<sequence length="46" mass="5275">MRRENDPDIEDEPDFAEEHTPSATDPPIAQPDDGNPDERWDKPTEV</sequence>
<evidence type="ECO:0000313" key="2">
    <source>
        <dbReference type="EMBL" id="GIH68943.1"/>
    </source>
</evidence>
<keyword evidence="3" id="KW-1185">Reference proteome</keyword>
<proteinExistence type="predicted"/>
<dbReference type="EMBL" id="BOOG01000011">
    <property type="protein sequence ID" value="GIH68943.1"/>
    <property type="molecule type" value="Genomic_DNA"/>
</dbReference>
<feature type="region of interest" description="Disordered" evidence="1">
    <location>
        <begin position="1"/>
        <end position="46"/>
    </location>
</feature>
<accession>A0A8J3VYF3</accession>
<comment type="caution">
    <text evidence="2">The sequence shown here is derived from an EMBL/GenBank/DDBJ whole genome shotgun (WGS) entry which is preliminary data.</text>
</comment>
<evidence type="ECO:0000256" key="1">
    <source>
        <dbReference type="SAM" id="MobiDB-lite"/>
    </source>
</evidence>
<reference evidence="2" key="1">
    <citation type="submission" date="2021-01" db="EMBL/GenBank/DDBJ databases">
        <title>Whole genome shotgun sequence of Sphaerimonospora thailandensis NBRC 107569.</title>
        <authorList>
            <person name="Komaki H."/>
            <person name="Tamura T."/>
        </authorList>
    </citation>
    <scope>NUCLEOTIDE SEQUENCE</scope>
    <source>
        <strain evidence="2">NBRC 107569</strain>
    </source>
</reference>
<name>A0A8J3VYF3_9ACTN</name>
<feature type="compositionally biased region" description="Basic and acidic residues" evidence="1">
    <location>
        <begin position="36"/>
        <end position="46"/>
    </location>
</feature>
<evidence type="ECO:0000313" key="3">
    <source>
        <dbReference type="Proteomes" id="UP000610966"/>
    </source>
</evidence>
<gene>
    <name evidence="2" type="ORF">Mth01_11960</name>
</gene>
<dbReference type="Proteomes" id="UP000610966">
    <property type="component" value="Unassembled WGS sequence"/>
</dbReference>
<dbReference type="RefSeq" id="WP_204012520.1">
    <property type="nucleotide sequence ID" value="NZ_BOOG01000011.1"/>
</dbReference>